<evidence type="ECO:0000313" key="4">
    <source>
        <dbReference type="Proteomes" id="UP000265520"/>
    </source>
</evidence>
<evidence type="ECO:0000256" key="2">
    <source>
        <dbReference type="ARBA" id="ARBA00022840"/>
    </source>
</evidence>
<dbReference type="GO" id="GO:0005524">
    <property type="term" value="F:ATP binding"/>
    <property type="evidence" value="ECO:0007669"/>
    <property type="project" value="UniProtKB-KW"/>
</dbReference>
<evidence type="ECO:0000256" key="1">
    <source>
        <dbReference type="ARBA" id="ARBA00022741"/>
    </source>
</evidence>
<dbReference type="Pfam" id="PF00012">
    <property type="entry name" value="HSP70"/>
    <property type="match status" value="1"/>
</dbReference>
<dbReference type="PANTHER" id="PTHR19375">
    <property type="entry name" value="HEAT SHOCK PROTEIN 70KDA"/>
    <property type="match status" value="1"/>
</dbReference>
<dbReference type="SUPFAM" id="SSF100920">
    <property type="entry name" value="Heat shock protein 70kD (HSP70), peptide-binding domain"/>
    <property type="match status" value="1"/>
</dbReference>
<dbReference type="EMBL" id="LXQA010857632">
    <property type="protein sequence ID" value="MCI74293.1"/>
    <property type="molecule type" value="Genomic_DNA"/>
</dbReference>
<organism evidence="3 4">
    <name type="scientific">Trifolium medium</name>
    <dbReference type="NCBI Taxonomy" id="97028"/>
    <lineage>
        <taxon>Eukaryota</taxon>
        <taxon>Viridiplantae</taxon>
        <taxon>Streptophyta</taxon>
        <taxon>Embryophyta</taxon>
        <taxon>Tracheophyta</taxon>
        <taxon>Spermatophyta</taxon>
        <taxon>Magnoliopsida</taxon>
        <taxon>eudicotyledons</taxon>
        <taxon>Gunneridae</taxon>
        <taxon>Pentapetalae</taxon>
        <taxon>rosids</taxon>
        <taxon>fabids</taxon>
        <taxon>Fabales</taxon>
        <taxon>Fabaceae</taxon>
        <taxon>Papilionoideae</taxon>
        <taxon>50 kb inversion clade</taxon>
        <taxon>NPAAA clade</taxon>
        <taxon>Hologalegina</taxon>
        <taxon>IRL clade</taxon>
        <taxon>Trifolieae</taxon>
        <taxon>Trifolium</taxon>
    </lineage>
</organism>
<dbReference type="InterPro" id="IPR029047">
    <property type="entry name" value="HSP70_peptide-bd_sf"/>
</dbReference>
<sequence length="78" mass="8501">DVTPLSLGVETVGGVMTVLIRKNHTIPAKKERIFSTYSDNQTGVTIKVYEGERSRSMDNNLLGKFELSGILPAPRGVP</sequence>
<proteinExistence type="predicted"/>
<feature type="non-terminal residue" evidence="3">
    <location>
        <position position="1"/>
    </location>
</feature>
<dbReference type="GO" id="GO:0140662">
    <property type="term" value="F:ATP-dependent protein folding chaperone"/>
    <property type="evidence" value="ECO:0007669"/>
    <property type="project" value="InterPro"/>
</dbReference>
<dbReference type="AlphaFoldDB" id="A0A392UKX9"/>
<keyword evidence="1" id="KW-0547">Nucleotide-binding</keyword>
<accession>A0A392UKX9</accession>
<comment type="caution">
    <text evidence="3">The sequence shown here is derived from an EMBL/GenBank/DDBJ whole genome shotgun (WGS) entry which is preliminary data.</text>
</comment>
<name>A0A392UKX9_9FABA</name>
<keyword evidence="4" id="KW-1185">Reference proteome</keyword>
<dbReference type="Proteomes" id="UP000265520">
    <property type="component" value="Unassembled WGS sequence"/>
</dbReference>
<keyword evidence="2" id="KW-0067">ATP-binding</keyword>
<dbReference type="InterPro" id="IPR013126">
    <property type="entry name" value="Hsp_70_fam"/>
</dbReference>
<reference evidence="3 4" key="1">
    <citation type="journal article" date="2018" name="Front. Plant Sci.">
        <title>Red Clover (Trifolium pratense) and Zigzag Clover (T. medium) - A Picture of Genomic Similarities and Differences.</title>
        <authorList>
            <person name="Dluhosova J."/>
            <person name="Istvanek J."/>
            <person name="Nedelnik J."/>
            <person name="Repkova J."/>
        </authorList>
    </citation>
    <scope>NUCLEOTIDE SEQUENCE [LARGE SCALE GENOMIC DNA]</scope>
    <source>
        <strain evidence="4">cv. 10/8</strain>
        <tissue evidence="3">Leaf</tissue>
    </source>
</reference>
<evidence type="ECO:0000313" key="3">
    <source>
        <dbReference type="EMBL" id="MCI74293.1"/>
    </source>
</evidence>
<protein>
    <submittedName>
        <fullName evidence="3">Heat-shock protein</fullName>
    </submittedName>
</protein>
<dbReference type="Gene3D" id="2.60.34.10">
    <property type="entry name" value="Substrate Binding Domain Of DNAk, Chain A, domain 1"/>
    <property type="match status" value="1"/>
</dbReference>
<feature type="non-terminal residue" evidence="3">
    <location>
        <position position="78"/>
    </location>
</feature>